<evidence type="ECO:0000313" key="7">
    <source>
        <dbReference type="Proteomes" id="UP001367508"/>
    </source>
</evidence>
<dbReference type="GO" id="GO:0042721">
    <property type="term" value="C:TIM22 mitochondrial import inner membrane insertion complex"/>
    <property type="evidence" value="ECO:0007669"/>
    <property type="project" value="InterPro"/>
</dbReference>
<gene>
    <name evidence="6" type="ORF">VNO77_42410</name>
</gene>
<evidence type="ECO:0000256" key="1">
    <source>
        <dbReference type="ARBA" id="ARBA00004141"/>
    </source>
</evidence>
<dbReference type="PANTHER" id="PTHR14110">
    <property type="entry name" value="MITOCHONDRIAL IMPORT INNER MEMBRANE TRANSLOCASE SUBUNIT TIM22"/>
    <property type="match status" value="1"/>
</dbReference>
<proteinExistence type="predicted"/>
<dbReference type="Pfam" id="PF02466">
    <property type="entry name" value="Tim17"/>
    <property type="match status" value="1"/>
</dbReference>
<evidence type="ECO:0000313" key="6">
    <source>
        <dbReference type="EMBL" id="KAK7304529.1"/>
    </source>
</evidence>
<dbReference type="AlphaFoldDB" id="A0AAN9JUF9"/>
<protein>
    <recommendedName>
        <fullName evidence="8">Mitochondrial inner membrane translocase subunit Tim17/Tim22/Tim23/peroxisomal protein PMP24</fullName>
    </recommendedName>
</protein>
<dbReference type="InterPro" id="IPR039175">
    <property type="entry name" value="TIM22"/>
</dbReference>
<dbReference type="GO" id="GO:0030943">
    <property type="term" value="F:mitochondrion targeting sequence binding"/>
    <property type="evidence" value="ECO:0007669"/>
    <property type="project" value="TreeGrafter"/>
</dbReference>
<accession>A0AAN9JUF9</accession>
<sequence length="203" mass="21730">MSSENQGTPNGGPSNSLPSPSSSYSFKNRILVPTLLAGVAGAGTGLISKHRKSLGLANVCASYAANFAIVTGCYCGSREFVISTRKTGPDDLWSSVIAGFGTGALLGRLQGGQLGAVRYSAVFAVVGTAADFAILKFKDALRDHTTSIYEDIENSKKNGTWLKLPKWFPIQVLDEEALAAKQAQEEQFLAQRARIRNLREEES</sequence>
<keyword evidence="4" id="KW-0472">Membrane</keyword>
<keyword evidence="7" id="KW-1185">Reference proteome</keyword>
<dbReference type="GO" id="GO:0008320">
    <property type="term" value="F:protein transmembrane transporter activity"/>
    <property type="evidence" value="ECO:0007669"/>
    <property type="project" value="TreeGrafter"/>
</dbReference>
<keyword evidence="3" id="KW-1133">Transmembrane helix</keyword>
<name>A0AAN9JUF9_CANGL</name>
<dbReference type="Proteomes" id="UP001367508">
    <property type="component" value="Unassembled WGS sequence"/>
</dbReference>
<feature type="compositionally biased region" description="Low complexity" evidence="5">
    <location>
        <begin position="11"/>
        <end position="22"/>
    </location>
</feature>
<evidence type="ECO:0008006" key="8">
    <source>
        <dbReference type="Google" id="ProtNLM"/>
    </source>
</evidence>
<evidence type="ECO:0000256" key="3">
    <source>
        <dbReference type="ARBA" id="ARBA00022989"/>
    </source>
</evidence>
<evidence type="ECO:0000256" key="4">
    <source>
        <dbReference type="ARBA" id="ARBA00023136"/>
    </source>
</evidence>
<evidence type="ECO:0000256" key="5">
    <source>
        <dbReference type="SAM" id="MobiDB-lite"/>
    </source>
</evidence>
<feature type="region of interest" description="Disordered" evidence="5">
    <location>
        <begin position="1"/>
        <end position="22"/>
    </location>
</feature>
<evidence type="ECO:0000256" key="2">
    <source>
        <dbReference type="ARBA" id="ARBA00022692"/>
    </source>
</evidence>
<dbReference type="EMBL" id="JAYMYQ010000011">
    <property type="protein sequence ID" value="KAK7304529.1"/>
    <property type="molecule type" value="Genomic_DNA"/>
</dbReference>
<comment type="caution">
    <text evidence="6">The sequence shown here is derived from an EMBL/GenBank/DDBJ whole genome shotgun (WGS) entry which is preliminary data.</text>
</comment>
<dbReference type="PANTHER" id="PTHR14110:SF10">
    <property type="entry name" value="OS04G0376100 PROTEIN"/>
    <property type="match status" value="1"/>
</dbReference>
<organism evidence="6 7">
    <name type="scientific">Canavalia gladiata</name>
    <name type="common">Sword bean</name>
    <name type="synonym">Dolichos gladiatus</name>
    <dbReference type="NCBI Taxonomy" id="3824"/>
    <lineage>
        <taxon>Eukaryota</taxon>
        <taxon>Viridiplantae</taxon>
        <taxon>Streptophyta</taxon>
        <taxon>Embryophyta</taxon>
        <taxon>Tracheophyta</taxon>
        <taxon>Spermatophyta</taxon>
        <taxon>Magnoliopsida</taxon>
        <taxon>eudicotyledons</taxon>
        <taxon>Gunneridae</taxon>
        <taxon>Pentapetalae</taxon>
        <taxon>rosids</taxon>
        <taxon>fabids</taxon>
        <taxon>Fabales</taxon>
        <taxon>Fabaceae</taxon>
        <taxon>Papilionoideae</taxon>
        <taxon>50 kb inversion clade</taxon>
        <taxon>NPAAA clade</taxon>
        <taxon>indigoferoid/millettioid clade</taxon>
        <taxon>Phaseoleae</taxon>
        <taxon>Canavalia</taxon>
    </lineage>
</organism>
<reference evidence="6 7" key="1">
    <citation type="submission" date="2024-01" db="EMBL/GenBank/DDBJ databases">
        <title>The genomes of 5 underutilized Papilionoideae crops provide insights into root nodulation and disease resistanc.</title>
        <authorList>
            <person name="Jiang F."/>
        </authorList>
    </citation>
    <scope>NUCLEOTIDE SEQUENCE [LARGE SCALE GENOMIC DNA]</scope>
    <source>
        <strain evidence="6">LVBAO_FW01</strain>
        <tissue evidence="6">Leaves</tissue>
    </source>
</reference>
<keyword evidence="2" id="KW-0812">Transmembrane</keyword>
<dbReference type="GO" id="GO:0045039">
    <property type="term" value="P:protein insertion into mitochondrial inner membrane"/>
    <property type="evidence" value="ECO:0007669"/>
    <property type="project" value="InterPro"/>
</dbReference>
<comment type="subcellular location">
    <subcellularLocation>
        <location evidence="1">Membrane</location>
        <topology evidence="1">Multi-pass membrane protein</topology>
    </subcellularLocation>
</comment>